<evidence type="ECO:0000313" key="5">
    <source>
        <dbReference type="EMBL" id="CAI5740380.1"/>
    </source>
</evidence>
<dbReference type="EMBL" id="CANTFM010001501">
    <property type="protein sequence ID" value="CAI5740380.1"/>
    <property type="molecule type" value="Genomic_DNA"/>
</dbReference>
<dbReference type="Gene3D" id="1.10.287.1490">
    <property type="match status" value="1"/>
</dbReference>
<name>A0AAV0UXM1_9STRA</name>
<feature type="transmembrane region" description="Helical" evidence="3">
    <location>
        <begin position="358"/>
        <end position="378"/>
    </location>
</feature>
<keyword evidence="1" id="KW-0175">Coiled coil</keyword>
<feature type="coiled-coil region" evidence="1">
    <location>
        <begin position="31"/>
        <end position="239"/>
    </location>
</feature>
<evidence type="ECO:0000256" key="2">
    <source>
        <dbReference type="SAM" id="MobiDB-lite"/>
    </source>
</evidence>
<proteinExistence type="predicted"/>
<organism evidence="5 6">
    <name type="scientific">Peronospora destructor</name>
    <dbReference type="NCBI Taxonomy" id="86335"/>
    <lineage>
        <taxon>Eukaryota</taxon>
        <taxon>Sar</taxon>
        <taxon>Stramenopiles</taxon>
        <taxon>Oomycota</taxon>
        <taxon>Peronosporomycetes</taxon>
        <taxon>Peronosporales</taxon>
        <taxon>Peronosporaceae</taxon>
        <taxon>Peronospora</taxon>
    </lineage>
</organism>
<gene>
    <name evidence="5" type="ORF">PDE001_LOCUS7478</name>
</gene>
<dbReference type="Proteomes" id="UP001162029">
    <property type="component" value="Unassembled WGS sequence"/>
</dbReference>
<dbReference type="SUPFAM" id="SSF57997">
    <property type="entry name" value="Tropomyosin"/>
    <property type="match status" value="1"/>
</dbReference>
<reference evidence="5" key="1">
    <citation type="submission" date="2022-12" db="EMBL/GenBank/DDBJ databases">
        <authorList>
            <person name="Webb A."/>
        </authorList>
    </citation>
    <scope>NUCLEOTIDE SEQUENCE</scope>
    <source>
        <strain evidence="5">Pd1</strain>
    </source>
</reference>
<evidence type="ECO:0000256" key="3">
    <source>
        <dbReference type="SAM" id="Phobius"/>
    </source>
</evidence>
<feature type="signal peptide" evidence="4">
    <location>
        <begin position="1"/>
        <end position="19"/>
    </location>
</feature>
<protein>
    <submittedName>
        <fullName evidence="5">Uncharacterized protein</fullName>
    </submittedName>
</protein>
<keyword evidence="3" id="KW-1133">Transmembrane helix</keyword>
<comment type="caution">
    <text evidence="5">The sequence shown here is derived from an EMBL/GenBank/DDBJ whole genome shotgun (WGS) entry which is preliminary data.</text>
</comment>
<keyword evidence="6" id="KW-1185">Reference proteome</keyword>
<feature type="chain" id="PRO_5044021399" evidence="4">
    <location>
        <begin position="20"/>
        <end position="429"/>
    </location>
</feature>
<keyword evidence="3" id="KW-0812">Transmembrane</keyword>
<feature type="region of interest" description="Disordered" evidence="2">
    <location>
        <begin position="401"/>
        <end position="429"/>
    </location>
</feature>
<sequence length="429" mass="48063">MRLTCWTFVAVSLAVSIYAKDTATCIEPSAVAAFETKISDLEQVNHELQLQIATEKSQLLTDVTKEHETAVQTLQKEIAMLQKDVEKLEKDVMKEKKTGEKVEHELKTVQAKLKKETKRVSSRESDVTKLRERLAKEQGRVATTKAELQAALIKLAEETKRTQELEKGHQIAEQKNQALMKELANLKPEELNMATVLSFYYDSALELAEQSVVFAQEKINEHSNTLEQVQSKIDGAKKTAYDTTNKFYQENLAATLDPILEDVRKKTDPILADVHKAVSPHVEQYLPIVQNEAVKAKEQAVLYSREALHRAKLARMAAITFLTKNEHVAPYAQKVIDSVLFILAVPLVLFQIRVVLRLVWWLVTTALCVMTCGLCCGARDRSSKMKRKTVKKATVVNASLNAPVNGPTKKTTGGKVALTTQKRSKKGKN</sequence>
<keyword evidence="4" id="KW-0732">Signal</keyword>
<evidence type="ECO:0000313" key="6">
    <source>
        <dbReference type="Proteomes" id="UP001162029"/>
    </source>
</evidence>
<keyword evidence="3" id="KW-0472">Membrane</keyword>
<dbReference type="AlphaFoldDB" id="A0AAV0UXM1"/>
<evidence type="ECO:0000256" key="1">
    <source>
        <dbReference type="SAM" id="Coils"/>
    </source>
</evidence>
<accession>A0AAV0UXM1</accession>
<evidence type="ECO:0000256" key="4">
    <source>
        <dbReference type="SAM" id="SignalP"/>
    </source>
</evidence>